<keyword evidence="1" id="KW-0732">Signal</keyword>
<organism evidence="2 3">
    <name type="scientific">Hymenobacter chitinivorans DSM 11115</name>
    <dbReference type="NCBI Taxonomy" id="1121954"/>
    <lineage>
        <taxon>Bacteria</taxon>
        <taxon>Pseudomonadati</taxon>
        <taxon>Bacteroidota</taxon>
        <taxon>Cytophagia</taxon>
        <taxon>Cytophagales</taxon>
        <taxon>Hymenobacteraceae</taxon>
        <taxon>Hymenobacter</taxon>
    </lineage>
</organism>
<dbReference type="AlphaFoldDB" id="A0A2M9BQ29"/>
<evidence type="ECO:0000256" key="1">
    <source>
        <dbReference type="SAM" id="SignalP"/>
    </source>
</evidence>
<dbReference type="EMBL" id="PGFA01000001">
    <property type="protein sequence ID" value="PJJ60066.1"/>
    <property type="molecule type" value="Genomic_DNA"/>
</dbReference>
<comment type="caution">
    <text evidence="2">The sequence shown here is derived from an EMBL/GenBank/DDBJ whole genome shotgun (WGS) entry which is preliminary data.</text>
</comment>
<evidence type="ECO:0000313" key="3">
    <source>
        <dbReference type="Proteomes" id="UP000228535"/>
    </source>
</evidence>
<proteinExistence type="predicted"/>
<feature type="signal peptide" evidence="1">
    <location>
        <begin position="1"/>
        <end position="28"/>
    </location>
</feature>
<dbReference type="PROSITE" id="PS51257">
    <property type="entry name" value="PROKAR_LIPOPROTEIN"/>
    <property type="match status" value="1"/>
</dbReference>
<keyword evidence="3" id="KW-1185">Reference proteome</keyword>
<gene>
    <name evidence="2" type="ORF">CLV45_1491</name>
</gene>
<accession>A0A2M9BQ29</accession>
<feature type="chain" id="PRO_5014754093" description="Lipoprotein" evidence="1">
    <location>
        <begin position="29"/>
        <end position="75"/>
    </location>
</feature>
<sequence length="75" mass="7820">MNLRHCLQGSLVALTGVLAGCYSVQAPASILPGPYSATTALPLAGTRIPNLGRYSGPASTVGFRCVCQISFPNRR</sequence>
<dbReference type="Proteomes" id="UP000228535">
    <property type="component" value="Unassembled WGS sequence"/>
</dbReference>
<protein>
    <recommendedName>
        <fullName evidence="4">Lipoprotein</fullName>
    </recommendedName>
</protein>
<reference evidence="2 3" key="1">
    <citation type="submission" date="2017-11" db="EMBL/GenBank/DDBJ databases">
        <title>Genomic Encyclopedia of Archaeal and Bacterial Type Strains, Phase II (KMG-II): From Individual Species to Whole Genera.</title>
        <authorList>
            <person name="Goeker M."/>
        </authorList>
    </citation>
    <scope>NUCLEOTIDE SEQUENCE [LARGE SCALE GENOMIC DNA]</scope>
    <source>
        <strain evidence="2 3">DSM 11115</strain>
    </source>
</reference>
<evidence type="ECO:0000313" key="2">
    <source>
        <dbReference type="EMBL" id="PJJ60066.1"/>
    </source>
</evidence>
<dbReference type="RefSeq" id="WP_157807350.1">
    <property type="nucleotide sequence ID" value="NZ_PGFA01000001.1"/>
</dbReference>
<evidence type="ECO:0008006" key="4">
    <source>
        <dbReference type="Google" id="ProtNLM"/>
    </source>
</evidence>
<name>A0A2M9BQ29_9BACT</name>